<dbReference type="GO" id="GO:0005886">
    <property type="term" value="C:plasma membrane"/>
    <property type="evidence" value="ECO:0007669"/>
    <property type="project" value="UniProtKB-SubCell"/>
</dbReference>
<comment type="caution">
    <text evidence="12">The sequence shown here is derived from an EMBL/GenBank/DDBJ whole genome shotgun (WGS) entry which is preliminary data.</text>
</comment>
<gene>
    <name evidence="12" type="ORF">N177_3233</name>
</gene>
<feature type="transmembrane region" description="Helical" evidence="9">
    <location>
        <begin position="82"/>
        <end position="101"/>
    </location>
</feature>
<dbReference type="GO" id="GO:0005524">
    <property type="term" value="F:ATP binding"/>
    <property type="evidence" value="ECO:0007669"/>
    <property type="project" value="UniProtKB-KW"/>
</dbReference>
<evidence type="ECO:0000256" key="3">
    <source>
        <dbReference type="ARBA" id="ARBA00022692"/>
    </source>
</evidence>
<dbReference type="Gene3D" id="3.40.50.300">
    <property type="entry name" value="P-loop containing nucleotide triphosphate hydrolases"/>
    <property type="match status" value="1"/>
</dbReference>
<feature type="transmembrane region" description="Helical" evidence="9">
    <location>
        <begin position="185"/>
        <end position="205"/>
    </location>
</feature>
<dbReference type="Proteomes" id="UP000017819">
    <property type="component" value="Unassembled WGS sequence"/>
</dbReference>
<evidence type="ECO:0000256" key="7">
    <source>
        <dbReference type="ARBA" id="ARBA00023136"/>
    </source>
</evidence>
<keyword evidence="6 9" id="KW-1133">Transmembrane helix</keyword>
<keyword evidence="13" id="KW-1185">Reference proteome</keyword>
<comment type="similarity">
    <text evidence="2">Belongs to the ABC transporter superfamily.</text>
</comment>
<keyword evidence="3 9" id="KW-0812">Transmembrane</keyword>
<evidence type="ECO:0000259" key="11">
    <source>
        <dbReference type="PROSITE" id="PS50929"/>
    </source>
</evidence>
<evidence type="ECO:0000256" key="1">
    <source>
        <dbReference type="ARBA" id="ARBA00004651"/>
    </source>
</evidence>
<dbReference type="PANTHER" id="PTHR24221:SF203">
    <property type="entry name" value="ATP-BINDING_PERMEASE FUSION ABC TRANSPORTER-RELATED"/>
    <property type="match status" value="1"/>
</dbReference>
<keyword evidence="5 12" id="KW-0067">ATP-binding</keyword>
<proteinExistence type="inferred from homology"/>
<feature type="domain" description="ABC transporter" evidence="10">
    <location>
        <begin position="363"/>
        <end position="602"/>
    </location>
</feature>
<dbReference type="GO" id="GO:0016887">
    <property type="term" value="F:ATP hydrolysis activity"/>
    <property type="evidence" value="ECO:0007669"/>
    <property type="project" value="InterPro"/>
</dbReference>
<feature type="transmembrane region" description="Helical" evidence="9">
    <location>
        <begin position="267"/>
        <end position="293"/>
    </location>
</feature>
<dbReference type="PROSITE" id="PS50893">
    <property type="entry name" value="ABC_TRANSPORTER_2"/>
    <property type="match status" value="1"/>
</dbReference>
<dbReference type="OrthoDB" id="9804259at2"/>
<feature type="transmembrane region" description="Helical" evidence="9">
    <location>
        <begin position="40"/>
        <end position="62"/>
    </location>
</feature>
<dbReference type="GO" id="GO:0140359">
    <property type="term" value="F:ABC-type transporter activity"/>
    <property type="evidence" value="ECO:0007669"/>
    <property type="project" value="InterPro"/>
</dbReference>
<dbReference type="PROSITE" id="PS00211">
    <property type="entry name" value="ABC_TRANSPORTER_1"/>
    <property type="match status" value="1"/>
</dbReference>
<sequence>MAVFSWFANLLDPFRPTPVVRPPETALAFYLHFLRPVKGVLVAVLIASFVAAIAEMALYVFLADLLDRVTGADPATFFQDNWLVLTGMAIVVLVIRPIGVLSARGLMAITLTPGLTNMVRWQNYRYVLRQSISFFQNDFAGRVAQKVMQTGHALRETVVNLIDGVWTLVIYLAGTLALFAGISPWLAVPILAWMIGYIATIYWLVPPVRQRSAALSEANSALSGRIVDGYTNIMAVKSFAHAEREDAFALEGFQRHLEAFRTLSRTIVTMTVSLTLMNGFLIFAVAALSLWLWSRGLATVGDIALANGLVIRLNQMSGWILRTITSLFENVGTVQNGMETISRPNMIEDAPEARPLEVTRGEIRFERVSFGYGREDGVIEDLTLTVRPGERVGLVGRSGAGKSTLAHLLLRFHDLEGGCILIDRQDISEVTQDSLRAQIGMVTQDTALLHRSLRDNVRYGRPDAAEEEILGAVADAHAGDFLNDLIDPRGRTGLDAFVGERGVKLSGGQRQRIAIARALLKDAPILVLDEATSALDSEVEAAIQASLEDLMAGKTVIAIAHRLSTIARMDRLVVMDHGRIVESGTHDELVAAGGLYASLWARQSGGFLPEQSNEAAE</sequence>
<evidence type="ECO:0000256" key="4">
    <source>
        <dbReference type="ARBA" id="ARBA00022741"/>
    </source>
</evidence>
<evidence type="ECO:0000256" key="5">
    <source>
        <dbReference type="ARBA" id="ARBA00022840"/>
    </source>
</evidence>
<keyword evidence="7 9" id="KW-0472">Membrane</keyword>
<feature type="transmembrane region" description="Helical" evidence="9">
    <location>
        <begin position="158"/>
        <end position="179"/>
    </location>
</feature>
<evidence type="ECO:0000313" key="13">
    <source>
        <dbReference type="Proteomes" id="UP000017819"/>
    </source>
</evidence>
<dbReference type="InterPro" id="IPR011527">
    <property type="entry name" value="ABC1_TM_dom"/>
</dbReference>
<dbReference type="PANTHER" id="PTHR24221">
    <property type="entry name" value="ATP-BINDING CASSETTE SUB-FAMILY B"/>
    <property type="match status" value="1"/>
</dbReference>
<protein>
    <submittedName>
        <fullName evidence="12">ATP-binding protein of ABC transporter</fullName>
    </submittedName>
</protein>
<dbReference type="PROSITE" id="PS50929">
    <property type="entry name" value="ABC_TM1F"/>
    <property type="match status" value="1"/>
</dbReference>
<dbReference type="InterPro" id="IPR036640">
    <property type="entry name" value="ABC1_TM_sf"/>
</dbReference>
<dbReference type="Pfam" id="PF00664">
    <property type="entry name" value="ABC_membrane"/>
    <property type="match status" value="1"/>
</dbReference>
<dbReference type="InterPro" id="IPR027417">
    <property type="entry name" value="P-loop_NTPase"/>
</dbReference>
<dbReference type="FunFam" id="3.40.50.300:FF:000218">
    <property type="entry name" value="Multidrug ABC transporter ATP-binding protein"/>
    <property type="match status" value="1"/>
</dbReference>
<name>V4RIR2_9HYPH</name>
<dbReference type="InterPro" id="IPR017871">
    <property type="entry name" value="ABC_transporter-like_CS"/>
</dbReference>
<evidence type="ECO:0000256" key="9">
    <source>
        <dbReference type="SAM" id="Phobius"/>
    </source>
</evidence>
<dbReference type="STRING" id="631454.N177_3233"/>
<comment type="subcellular location">
    <subcellularLocation>
        <location evidence="1">Cell membrane</location>
        <topology evidence="1">Multi-pass membrane protein</topology>
    </subcellularLocation>
</comment>
<dbReference type="Pfam" id="PF00005">
    <property type="entry name" value="ABC_tran"/>
    <property type="match status" value="1"/>
</dbReference>
<dbReference type="SUPFAM" id="SSF52540">
    <property type="entry name" value="P-loop containing nucleoside triphosphate hydrolases"/>
    <property type="match status" value="1"/>
</dbReference>
<dbReference type="Gene3D" id="1.20.1560.10">
    <property type="entry name" value="ABC transporter type 1, transmembrane domain"/>
    <property type="match status" value="1"/>
</dbReference>
<evidence type="ECO:0000259" key="10">
    <source>
        <dbReference type="PROSITE" id="PS50893"/>
    </source>
</evidence>
<dbReference type="EMBL" id="AWXZ01000039">
    <property type="protein sequence ID" value="ESR23165.1"/>
    <property type="molecule type" value="Genomic_DNA"/>
</dbReference>
<dbReference type="SUPFAM" id="SSF90123">
    <property type="entry name" value="ABC transporter transmembrane region"/>
    <property type="match status" value="1"/>
</dbReference>
<dbReference type="InterPro" id="IPR003593">
    <property type="entry name" value="AAA+_ATPase"/>
</dbReference>
<dbReference type="RefSeq" id="WP_023433352.1">
    <property type="nucleotide sequence ID" value="NZ_AWXZ01000039.1"/>
</dbReference>
<dbReference type="GO" id="GO:0034040">
    <property type="term" value="F:ATPase-coupled lipid transmembrane transporter activity"/>
    <property type="evidence" value="ECO:0007669"/>
    <property type="project" value="TreeGrafter"/>
</dbReference>
<evidence type="ECO:0000313" key="12">
    <source>
        <dbReference type="EMBL" id="ESR23165.1"/>
    </source>
</evidence>
<keyword evidence="4" id="KW-0547">Nucleotide-binding</keyword>
<dbReference type="FunFam" id="1.20.1560.10:FF:000070">
    <property type="entry name" value="Multidrug ABC transporter ATP-binding protein"/>
    <property type="match status" value="1"/>
</dbReference>
<dbReference type="PATRIC" id="fig|631454.5.peg.3193"/>
<dbReference type="eggNOG" id="COG1132">
    <property type="taxonomic scope" value="Bacteria"/>
</dbReference>
<comment type="function">
    <text evidence="8">Part of an ABC transporter complex. Transmembrane domains (TMD) form a pore in the inner membrane and the ATP-binding domain (NBD) is responsible for energy generation.</text>
</comment>
<feature type="domain" description="ABC transmembrane type-1" evidence="11">
    <location>
        <begin position="42"/>
        <end position="329"/>
    </location>
</feature>
<reference evidence="12 13" key="1">
    <citation type="journal article" date="2014" name="Genome Announc.">
        <title>Draft Genome Sequence of Lutibaculum baratangense Strain AMV1T, Isolated from a Mud Volcano in Andamans, India.</title>
        <authorList>
            <person name="Singh A."/>
            <person name="Sreenivas A."/>
            <person name="Sathyanarayana Reddy G."/>
            <person name="Pinnaka A.K."/>
            <person name="Shivaji S."/>
        </authorList>
    </citation>
    <scope>NUCLEOTIDE SEQUENCE [LARGE SCALE GENOMIC DNA]</scope>
    <source>
        <strain evidence="12 13">AMV1</strain>
    </source>
</reference>
<evidence type="ECO:0000256" key="6">
    <source>
        <dbReference type="ARBA" id="ARBA00022989"/>
    </source>
</evidence>
<accession>V4RIR2</accession>
<dbReference type="InterPro" id="IPR003439">
    <property type="entry name" value="ABC_transporter-like_ATP-bd"/>
</dbReference>
<dbReference type="InterPro" id="IPR039421">
    <property type="entry name" value="Type_1_exporter"/>
</dbReference>
<dbReference type="SMART" id="SM00382">
    <property type="entry name" value="AAA"/>
    <property type="match status" value="1"/>
</dbReference>
<evidence type="ECO:0000256" key="2">
    <source>
        <dbReference type="ARBA" id="ARBA00005417"/>
    </source>
</evidence>
<dbReference type="AlphaFoldDB" id="V4RIR2"/>
<organism evidence="12 13">
    <name type="scientific">Lutibaculum baratangense AMV1</name>
    <dbReference type="NCBI Taxonomy" id="631454"/>
    <lineage>
        <taxon>Bacteria</taxon>
        <taxon>Pseudomonadati</taxon>
        <taxon>Pseudomonadota</taxon>
        <taxon>Alphaproteobacteria</taxon>
        <taxon>Hyphomicrobiales</taxon>
        <taxon>Tepidamorphaceae</taxon>
        <taxon>Lutibaculum</taxon>
    </lineage>
</organism>
<evidence type="ECO:0000256" key="8">
    <source>
        <dbReference type="ARBA" id="ARBA00024725"/>
    </source>
</evidence>